<dbReference type="PANTHER" id="PTHR45713:SF6">
    <property type="entry name" value="F5_8 TYPE C DOMAIN-CONTAINING PROTEIN"/>
    <property type="match status" value="1"/>
</dbReference>
<name>A0A8S3V7D0_MYTED</name>
<dbReference type="GO" id="GO:0046872">
    <property type="term" value="F:metal ion binding"/>
    <property type="evidence" value="ECO:0007669"/>
    <property type="project" value="UniProtKB-KW"/>
</dbReference>
<protein>
    <recommendedName>
        <fullName evidence="9">Fucolectin tachylectin-4 pentraxin-1 domain-containing protein</fullName>
    </recommendedName>
</protein>
<dbReference type="Gene3D" id="2.60.120.260">
    <property type="entry name" value="Galactose-binding domain-like"/>
    <property type="match status" value="1"/>
</dbReference>
<evidence type="ECO:0000256" key="6">
    <source>
        <dbReference type="ARBA" id="ARBA00022837"/>
    </source>
</evidence>
<comment type="function">
    <text evidence="1">Acts as a defensive agent. Recognizes blood group fucosylated oligosaccharides including A, B, H and Lewis B-type antigens. Does not recognize Lewis A antigen and has low affinity for monovalent haptens.</text>
</comment>
<feature type="domain" description="Fucolectin tachylectin-4 pentraxin-1" evidence="9">
    <location>
        <begin position="70"/>
        <end position="210"/>
    </location>
</feature>
<dbReference type="GO" id="GO:0042806">
    <property type="term" value="F:fucose binding"/>
    <property type="evidence" value="ECO:0007669"/>
    <property type="project" value="UniProtKB-ARBA"/>
</dbReference>
<dbReference type="AlphaFoldDB" id="A0A8S3V7D0"/>
<gene>
    <name evidence="10" type="ORF">MEDL_62308</name>
</gene>
<dbReference type="EMBL" id="CAJPWZ010003057">
    <property type="protein sequence ID" value="CAG2250594.1"/>
    <property type="molecule type" value="Genomic_DNA"/>
</dbReference>
<keyword evidence="11" id="KW-1185">Reference proteome</keyword>
<evidence type="ECO:0000313" key="11">
    <source>
        <dbReference type="Proteomes" id="UP000683360"/>
    </source>
</evidence>
<evidence type="ECO:0000259" key="9">
    <source>
        <dbReference type="SMART" id="SM00607"/>
    </source>
</evidence>
<dbReference type="InterPro" id="IPR006585">
    <property type="entry name" value="FTP1"/>
</dbReference>
<keyword evidence="5" id="KW-0430">Lectin</keyword>
<accession>A0A8S3V7D0</accession>
<comment type="caution">
    <text evidence="10">The sequence shown here is derived from an EMBL/GenBank/DDBJ whole genome shotgun (WGS) entry which is preliminary data.</text>
</comment>
<dbReference type="PANTHER" id="PTHR45713">
    <property type="entry name" value="FTP DOMAIN-CONTAINING PROTEIN"/>
    <property type="match status" value="1"/>
</dbReference>
<comment type="subunit">
    <text evidence="3">Homotrimer.</text>
</comment>
<evidence type="ECO:0000256" key="7">
    <source>
        <dbReference type="ARBA" id="ARBA00023157"/>
    </source>
</evidence>
<sequence length="210" mass="23552">MLFFLLLSLIHVGQPSQISFNANISCCTEFEKKFKEIDKRVEINSLKAKIVTLEERIANIENEKTGSCGKKNLALNKKCGQSSHAGCGGAVDGNFNSYMATTYFVKNNVLHGETNPYWWVDIGSSCMVKLIKIYNRKDCCGQRLRNIEVSIGMSLSSMQVCGYYKGPASNGEMIPISCREPKEARYVKVMMKDENTLDTILNFAEVQVFT</sequence>
<feature type="signal peptide" evidence="8">
    <location>
        <begin position="1"/>
        <end position="15"/>
    </location>
</feature>
<evidence type="ECO:0000313" key="10">
    <source>
        <dbReference type="EMBL" id="CAG2250594.1"/>
    </source>
</evidence>
<dbReference type="SUPFAM" id="SSF49785">
    <property type="entry name" value="Galactose-binding domain-like"/>
    <property type="match status" value="1"/>
</dbReference>
<dbReference type="Pfam" id="PF22633">
    <property type="entry name" value="F5_F8_type_C_2"/>
    <property type="match status" value="1"/>
</dbReference>
<keyword evidence="6" id="KW-0106">Calcium</keyword>
<evidence type="ECO:0000256" key="3">
    <source>
        <dbReference type="ARBA" id="ARBA00011233"/>
    </source>
</evidence>
<keyword evidence="7" id="KW-1015">Disulfide bond</keyword>
<comment type="similarity">
    <text evidence="2">Belongs to the fucolectin family.</text>
</comment>
<evidence type="ECO:0000256" key="8">
    <source>
        <dbReference type="SAM" id="SignalP"/>
    </source>
</evidence>
<dbReference type="InterPro" id="IPR051941">
    <property type="entry name" value="BG_Antigen-Binding_Lectin"/>
</dbReference>
<evidence type="ECO:0000256" key="2">
    <source>
        <dbReference type="ARBA" id="ARBA00010147"/>
    </source>
</evidence>
<organism evidence="10 11">
    <name type="scientific">Mytilus edulis</name>
    <name type="common">Blue mussel</name>
    <dbReference type="NCBI Taxonomy" id="6550"/>
    <lineage>
        <taxon>Eukaryota</taxon>
        <taxon>Metazoa</taxon>
        <taxon>Spiralia</taxon>
        <taxon>Lophotrochozoa</taxon>
        <taxon>Mollusca</taxon>
        <taxon>Bivalvia</taxon>
        <taxon>Autobranchia</taxon>
        <taxon>Pteriomorphia</taxon>
        <taxon>Mytilida</taxon>
        <taxon>Mytiloidea</taxon>
        <taxon>Mytilidae</taxon>
        <taxon>Mytilinae</taxon>
        <taxon>Mytilus</taxon>
    </lineage>
</organism>
<dbReference type="SMART" id="SM00607">
    <property type="entry name" value="FTP"/>
    <property type="match status" value="1"/>
</dbReference>
<evidence type="ECO:0000256" key="4">
    <source>
        <dbReference type="ARBA" id="ARBA00022723"/>
    </source>
</evidence>
<dbReference type="GO" id="GO:0010185">
    <property type="term" value="P:regulation of cellular defense response"/>
    <property type="evidence" value="ECO:0007669"/>
    <property type="project" value="UniProtKB-ARBA"/>
</dbReference>
<reference evidence="10" key="1">
    <citation type="submission" date="2021-03" db="EMBL/GenBank/DDBJ databases">
        <authorList>
            <person name="Bekaert M."/>
        </authorList>
    </citation>
    <scope>NUCLEOTIDE SEQUENCE</scope>
</reference>
<dbReference type="OrthoDB" id="6118151at2759"/>
<dbReference type="GO" id="GO:0001868">
    <property type="term" value="P:regulation of complement activation, lectin pathway"/>
    <property type="evidence" value="ECO:0007669"/>
    <property type="project" value="UniProtKB-ARBA"/>
</dbReference>
<feature type="chain" id="PRO_5035730028" description="Fucolectin tachylectin-4 pentraxin-1 domain-containing protein" evidence="8">
    <location>
        <begin position="16"/>
        <end position="210"/>
    </location>
</feature>
<keyword evidence="8" id="KW-0732">Signal</keyword>
<evidence type="ECO:0000256" key="5">
    <source>
        <dbReference type="ARBA" id="ARBA00022734"/>
    </source>
</evidence>
<evidence type="ECO:0000256" key="1">
    <source>
        <dbReference type="ARBA" id="ARBA00002219"/>
    </source>
</evidence>
<dbReference type="InterPro" id="IPR008979">
    <property type="entry name" value="Galactose-bd-like_sf"/>
</dbReference>
<dbReference type="Proteomes" id="UP000683360">
    <property type="component" value="Unassembled WGS sequence"/>
</dbReference>
<proteinExistence type="inferred from homology"/>
<keyword evidence="4" id="KW-0479">Metal-binding</keyword>